<dbReference type="SUPFAM" id="SSF110849">
    <property type="entry name" value="ParB/Sulfiredoxin"/>
    <property type="match status" value="1"/>
</dbReference>
<proteinExistence type="inferred from homology"/>
<dbReference type="NCBIfam" id="TIGR00180">
    <property type="entry name" value="parB_part"/>
    <property type="match status" value="1"/>
</dbReference>
<reference evidence="4 5" key="1">
    <citation type="journal article" date="2018" name="Int J Genomics">
        <title>Comparative Genomics Analysis of Plasmid pPV989-94 from a Clinical Isolate of Pantoea vagans PV989.</title>
        <authorList>
            <person name="Xu L."/>
            <person name="Yin M."/>
            <person name="Zhu T."/>
            <person name="Lu J."/>
            <person name="Bao Q."/>
        </authorList>
    </citation>
    <scope>NUCLEOTIDE SEQUENCE [LARGE SCALE GENOMIC DNA]</scope>
    <source>
        <strain evidence="4 5">PV989</strain>
    </source>
</reference>
<feature type="domain" description="ParB-like N-terminal" evidence="3">
    <location>
        <begin position="63"/>
        <end position="156"/>
    </location>
</feature>
<dbReference type="AlphaFoldDB" id="A0AAN1TXV8"/>
<evidence type="ECO:0000313" key="5">
    <source>
        <dbReference type="Proteomes" id="UP000241538"/>
    </source>
</evidence>
<dbReference type="InterPro" id="IPR050336">
    <property type="entry name" value="Chromosome_partition/occlusion"/>
</dbReference>
<sequence>MAASKFQKKLNALKTSGPSVSAMPEVAASVAARDTPAPVGTPDASKIRAEIARPGLEPEGQIVRVRADEIYEVEQVRPEDDFDEEVISGMVESFSEFGNLTPPRCFPKDRKGYRVWFGATRIRSMKKRGDEFIDIYVGRPPKDEKQRIMGQLIENLQQSGLKPLATALAFEQLKTDFNMTGEEIARSLGKPTAFVSKHIRIGSAPEKIKALLKNKSISDVDLAYTLIQIDNIDSGASDRLIEKHNAGSTLTRVQVKKELDRLKGRDVSKAPTKVSHAKSQSGDDVLQPDNKTEISHAKALITESGSTSSSNKKHQYQAADVPLPLIPVVKFNGTEVTVLLHKMPDEFGFIWLNTAEGELYVRASDVEFLGLRSE</sequence>
<keyword evidence="4" id="KW-0614">Plasmid</keyword>
<organism evidence="4 5">
    <name type="scientific">Pantoea vagans</name>
    <dbReference type="NCBI Taxonomy" id="470934"/>
    <lineage>
        <taxon>Bacteria</taxon>
        <taxon>Pseudomonadati</taxon>
        <taxon>Pseudomonadota</taxon>
        <taxon>Gammaproteobacteria</taxon>
        <taxon>Enterobacterales</taxon>
        <taxon>Erwiniaceae</taxon>
        <taxon>Pantoea</taxon>
    </lineage>
</organism>
<dbReference type="GO" id="GO:0005694">
    <property type="term" value="C:chromosome"/>
    <property type="evidence" value="ECO:0007669"/>
    <property type="project" value="TreeGrafter"/>
</dbReference>
<protein>
    <submittedName>
        <fullName evidence="4">Chromosome partitioning protein ParB</fullName>
    </submittedName>
</protein>
<dbReference type="PANTHER" id="PTHR33375:SF1">
    <property type="entry name" value="CHROMOSOME-PARTITIONING PROTEIN PARB-RELATED"/>
    <property type="match status" value="1"/>
</dbReference>
<dbReference type="EMBL" id="CP028352">
    <property type="protein sequence ID" value="AVV39953.1"/>
    <property type="molecule type" value="Genomic_DNA"/>
</dbReference>
<accession>A0AAN1TXV8</accession>
<evidence type="ECO:0000256" key="2">
    <source>
        <dbReference type="SAM" id="MobiDB-lite"/>
    </source>
</evidence>
<dbReference type="GO" id="GO:0007059">
    <property type="term" value="P:chromosome segregation"/>
    <property type="evidence" value="ECO:0007669"/>
    <property type="project" value="TreeGrafter"/>
</dbReference>
<name>A0AAN1TXV8_9GAMM</name>
<dbReference type="SMART" id="SM00470">
    <property type="entry name" value="ParB"/>
    <property type="match status" value="1"/>
</dbReference>
<geneLocation type="plasmid" evidence="5">
    <name>ppv989-94</name>
</geneLocation>
<evidence type="ECO:0000256" key="1">
    <source>
        <dbReference type="ARBA" id="ARBA00006295"/>
    </source>
</evidence>
<dbReference type="Gene3D" id="1.10.10.2830">
    <property type="match status" value="1"/>
</dbReference>
<dbReference type="Pfam" id="PF08535">
    <property type="entry name" value="KorB"/>
    <property type="match status" value="1"/>
</dbReference>
<dbReference type="RefSeq" id="WP_107320528.1">
    <property type="nucleotide sequence ID" value="NZ_CP028352.1"/>
</dbReference>
<dbReference type="InterPro" id="IPR013741">
    <property type="entry name" value="KorB_domain"/>
</dbReference>
<dbReference type="Pfam" id="PF02195">
    <property type="entry name" value="ParB_N"/>
    <property type="match status" value="1"/>
</dbReference>
<evidence type="ECO:0000313" key="4">
    <source>
        <dbReference type="EMBL" id="AVV39953.1"/>
    </source>
</evidence>
<feature type="region of interest" description="Disordered" evidence="2">
    <location>
        <begin position="265"/>
        <end position="289"/>
    </location>
</feature>
<dbReference type="InterPro" id="IPR004437">
    <property type="entry name" value="ParB/RepB/Spo0J"/>
</dbReference>
<gene>
    <name evidence="4" type="ORF">C9381_22225</name>
</gene>
<dbReference type="InterPro" id="IPR003115">
    <property type="entry name" value="ParB_N"/>
</dbReference>
<dbReference type="PANTHER" id="PTHR33375">
    <property type="entry name" value="CHROMOSOME-PARTITIONING PROTEIN PARB-RELATED"/>
    <property type="match status" value="1"/>
</dbReference>
<dbReference type="GO" id="GO:0003677">
    <property type="term" value="F:DNA binding"/>
    <property type="evidence" value="ECO:0007669"/>
    <property type="project" value="InterPro"/>
</dbReference>
<dbReference type="SUPFAM" id="SSF109709">
    <property type="entry name" value="KorB DNA-binding domain-like"/>
    <property type="match status" value="1"/>
</dbReference>
<comment type="similarity">
    <text evidence="1">Belongs to the ParB family.</text>
</comment>
<dbReference type="InterPro" id="IPR036086">
    <property type="entry name" value="ParB/Sulfiredoxin_sf"/>
</dbReference>
<dbReference type="Proteomes" id="UP000241538">
    <property type="component" value="Plasmid pPV989-94"/>
</dbReference>
<evidence type="ECO:0000259" key="3">
    <source>
        <dbReference type="SMART" id="SM00470"/>
    </source>
</evidence>